<dbReference type="KEGG" id="caul:KCG34_00015"/>
<reference evidence="3" key="1">
    <citation type="submission" date="2021-04" db="EMBL/GenBank/DDBJ databases">
        <title>The complete genome sequence of Caulobacter sp. S6.</title>
        <authorList>
            <person name="Tang Y."/>
            <person name="Ouyang W."/>
            <person name="Liu Q."/>
            <person name="Huang B."/>
            <person name="Guo Z."/>
            <person name="Lei P."/>
        </authorList>
    </citation>
    <scope>NUCLEOTIDE SEQUENCE</scope>
    <source>
        <strain evidence="3">S6</strain>
    </source>
</reference>
<protein>
    <submittedName>
        <fullName evidence="3">Amidohydrolase family protein</fullName>
    </submittedName>
</protein>
<feature type="signal peptide" evidence="1">
    <location>
        <begin position="1"/>
        <end position="27"/>
    </location>
</feature>
<dbReference type="AlphaFoldDB" id="A0A975G1L2"/>
<dbReference type="Gene3D" id="3.20.20.140">
    <property type="entry name" value="Metal-dependent hydrolases"/>
    <property type="match status" value="1"/>
</dbReference>
<dbReference type="InterPro" id="IPR051781">
    <property type="entry name" value="Metallo-dep_Hydrolase"/>
</dbReference>
<dbReference type="InterPro" id="IPR057744">
    <property type="entry name" value="OTAase-like"/>
</dbReference>
<organism evidence="3 4">
    <name type="scientific">Phenylobacterium montanum</name>
    <dbReference type="NCBI Taxonomy" id="2823693"/>
    <lineage>
        <taxon>Bacteria</taxon>
        <taxon>Pseudomonadati</taxon>
        <taxon>Pseudomonadota</taxon>
        <taxon>Alphaproteobacteria</taxon>
        <taxon>Caulobacterales</taxon>
        <taxon>Caulobacteraceae</taxon>
        <taxon>Phenylobacterium</taxon>
    </lineage>
</organism>
<feature type="chain" id="PRO_5037606591" evidence="1">
    <location>
        <begin position="28"/>
        <end position="440"/>
    </location>
</feature>
<sequence length="440" mass="46143">MQQRHRTAIRTLGLAAAVAAAATAASAKDVVIHAGRLIDGVSKTEQSQVSILIHDDRITGVQAGFVTQAGATVIDLSDATVLPGLIDCHDHITASFHPGDPIRNAVTRTNYDDEIDGVNNLKAELMAGFTTIRDVGADTEVIVALKHGVAGGSIPGPRMWVSGSPLGPTGGHGDAANGLDPELSHPGWTDNLVDSPEAARRIVRTLRREGVDLIKIMPSGGVMSIGDDPKLQLMTDDEIKAVIDTAHSLGMKVAAHAHGEAAINHTIELGVDSIEHGSYADDASYKLFKAHGTYLVPTMLVGARVYEHAKTHPEDLNPSTAAKALAVAPMLQKNLHDAYQAGVKIAFGTDTFGMSNHGENAQEFAIMVRAGMPPAEAIWAATHNAADLIGSPDIGAVQAGRFADIVAVQGDPLQDVTTLEHVQFVMKGGVVYKSGGKPVD</sequence>
<name>A0A975G1L2_9CAUL</name>
<dbReference type="Gene3D" id="2.30.40.10">
    <property type="entry name" value="Urease, subunit C, domain 1"/>
    <property type="match status" value="1"/>
</dbReference>
<dbReference type="InterPro" id="IPR011059">
    <property type="entry name" value="Metal-dep_hydrolase_composite"/>
</dbReference>
<evidence type="ECO:0000259" key="2">
    <source>
        <dbReference type="Pfam" id="PF01979"/>
    </source>
</evidence>
<accession>A0A975G1L2</accession>
<dbReference type="InterPro" id="IPR006680">
    <property type="entry name" value="Amidohydro-rel"/>
</dbReference>
<keyword evidence="4" id="KW-1185">Reference proteome</keyword>
<dbReference type="RefSeq" id="WP_211938367.1">
    <property type="nucleotide sequence ID" value="NZ_CP073078.1"/>
</dbReference>
<evidence type="ECO:0000313" key="4">
    <source>
        <dbReference type="Proteomes" id="UP000676409"/>
    </source>
</evidence>
<dbReference type="EMBL" id="CP073078">
    <property type="protein sequence ID" value="QUD88316.1"/>
    <property type="molecule type" value="Genomic_DNA"/>
</dbReference>
<dbReference type="Pfam" id="PF01979">
    <property type="entry name" value="Amidohydro_1"/>
    <property type="match status" value="1"/>
</dbReference>
<feature type="domain" description="Amidohydrolase-related" evidence="2">
    <location>
        <begin position="80"/>
        <end position="430"/>
    </location>
</feature>
<dbReference type="SUPFAM" id="SSF51556">
    <property type="entry name" value="Metallo-dependent hydrolases"/>
    <property type="match status" value="1"/>
</dbReference>
<dbReference type="CDD" id="cd01299">
    <property type="entry name" value="Met_dep_hydrolase_A"/>
    <property type="match status" value="1"/>
</dbReference>
<dbReference type="InterPro" id="IPR032466">
    <property type="entry name" value="Metal_Hydrolase"/>
</dbReference>
<evidence type="ECO:0000256" key="1">
    <source>
        <dbReference type="SAM" id="SignalP"/>
    </source>
</evidence>
<dbReference type="Proteomes" id="UP000676409">
    <property type="component" value="Chromosome"/>
</dbReference>
<evidence type="ECO:0000313" key="3">
    <source>
        <dbReference type="EMBL" id="QUD88316.1"/>
    </source>
</evidence>
<dbReference type="PANTHER" id="PTHR43135:SF3">
    <property type="entry name" value="ALPHA-D-RIBOSE 1-METHYLPHOSPHONATE 5-TRIPHOSPHATE DIPHOSPHATASE"/>
    <property type="match status" value="1"/>
</dbReference>
<keyword evidence="1" id="KW-0732">Signal</keyword>
<gene>
    <name evidence="3" type="ORF">KCG34_00015</name>
</gene>
<dbReference type="SUPFAM" id="SSF51338">
    <property type="entry name" value="Composite domain of metallo-dependent hydrolases"/>
    <property type="match status" value="1"/>
</dbReference>
<dbReference type="PANTHER" id="PTHR43135">
    <property type="entry name" value="ALPHA-D-RIBOSE 1-METHYLPHOSPHONATE 5-TRIPHOSPHATE DIPHOSPHATASE"/>
    <property type="match status" value="1"/>
</dbReference>
<proteinExistence type="predicted"/>
<dbReference type="GO" id="GO:0016810">
    <property type="term" value="F:hydrolase activity, acting on carbon-nitrogen (but not peptide) bonds"/>
    <property type="evidence" value="ECO:0007669"/>
    <property type="project" value="InterPro"/>
</dbReference>